<evidence type="ECO:0000256" key="10">
    <source>
        <dbReference type="ARBA" id="ARBA00023224"/>
    </source>
</evidence>
<feature type="transmembrane region" description="Helical" evidence="13">
    <location>
        <begin position="1105"/>
        <end position="1124"/>
    </location>
</feature>
<evidence type="ECO:0000256" key="11">
    <source>
        <dbReference type="RuleBase" id="RU000688"/>
    </source>
</evidence>
<feature type="region of interest" description="Disordered" evidence="12">
    <location>
        <begin position="601"/>
        <end position="626"/>
    </location>
</feature>
<feature type="compositionally biased region" description="Polar residues" evidence="12">
    <location>
        <begin position="601"/>
        <end position="615"/>
    </location>
</feature>
<feature type="compositionally biased region" description="Low complexity" evidence="12">
    <location>
        <begin position="1038"/>
        <end position="1048"/>
    </location>
</feature>
<dbReference type="Gene3D" id="1.20.1070.10">
    <property type="entry name" value="Rhodopsin 7-helix transmembrane proteins"/>
    <property type="match status" value="2"/>
</dbReference>
<feature type="transmembrane region" description="Helical" evidence="13">
    <location>
        <begin position="174"/>
        <end position="195"/>
    </location>
</feature>
<evidence type="ECO:0000256" key="6">
    <source>
        <dbReference type="ARBA" id="ARBA00023040"/>
    </source>
</evidence>
<dbReference type="SMART" id="SM01381">
    <property type="entry name" value="7TM_GPCR_Srsx"/>
    <property type="match status" value="1"/>
</dbReference>
<comment type="subcellular location">
    <subcellularLocation>
        <location evidence="1">Cell membrane</location>
        <topology evidence="1">Multi-pass membrane protein</topology>
    </subcellularLocation>
</comment>
<comment type="similarity">
    <text evidence="2 11">Belongs to the G-protein coupled receptor 1 family.</text>
</comment>
<proteinExistence type="inferred from homology"/>
<name>A0A9D4P7X9_DERFA</name>
<evidence type="ECO:0000256" key="1">
    <source>
        <dbReference type="ARBA" id="ARBA00004651"/>
    </source>
</evidence>
<feature type="domain" description="G-protein coupled receptors family 1 profile" evidence="14">
    <location>
        <begin position="116"/>
        <end position="1121"/>
    </location>
</feature>
<feature type="region of interest" description="Disordered" evidence="12">
    <location>
        <begin position="835"/>
        <end position="856"/>
    </location>
</feature>
<evidence type="ECO:0000313" key="15">
    <source>
        <dbReference type="EMBL" id="KAH7645617.1"/>
    </source>
</evidence>
<sequence length="1154" mass="131434">MPTAAYFRETLQQQQQQHQQYQSLSNSTTKFLSNFFAQMSDSGYDYNVAENDRLSDFFQTSDTSNNTNNIFDNIDNDVGDSHIVDGDSTTLVDKLYLGHFIIAIILALVILATVIGNLLVIAAILCERHLRSVGNYLVFSLAFADLMVACLVMPFGAIIVVTGKWTLGANLCDLWTVADVLCCTASILHLLAIALDRYWAVTNVDYIHQRRNGRRIGVMIFLIWFVSLIISVAPILGWRDQEFHHRIKHKQCLISQDVTYQIFATCASFYLPLLFILLLYWRIFKVARKRIRHKPGNKVSLIAMKTTAATKSGQTSDITNVPLDTVNNDNNYPSPSSAKGLKTRFNLRKKLAKYSAAEYLQEHNHPTSDIVSHNVELCIDESIDSHESNNCANTSTTVQHRKNSQPKLPPSIKYPNTNQDVNDNSNRSSSSTPTEENFNHNKKLSIDASTAKTTTTTHLTMTSYESSTDPDVSISPSHHHHHYFSDGNMINKKDHPIIQNPDCSIIAEESSSSTNSATQPLLHMLKYTNNKNHDDLVVVRDDDNNNDDDRRPLTSSYNNSQQIITETMINKTSKSVLNVYKNNNDTMMMMRLLKHNDDANHCQNQRTNIPKNLSISSSNGDHDNSHDDVKIESNQIIINNNDIRIADQIMVMNDSGHDNNIKFTNNKSNNHKCANIDREKSNKLISPYYDDDDDDKYDKNDDDSLVVDFDLEKSKRRRQKEQKINDCSVGSTTILDGTKADNNSDGDDSICNKISNKNNDVAVDDNDSDANAVVVVDINNIQQIELNTNNNVIKILDTHHHQQQQQQQHHYNHNSNVNDRHHENFHNVIVINRNVSSDNDDYNSNKNDDNDDGDNLYVQVNKCQQQQQQPEQNSSYREIDSGLQDLSSIDQFQQRQLNNTLIVNNDNDNNDEKTIIINDNLANNNNPINDFRIDDHVIAIHRRTNDDIDDGNENFSVSNQTVPSNNSPTTTKPSTQSEVTMSSNHHHHSQQQQQQQLLQNLISNFTKMPSSISTTLNQLNYNHDHHHHCHHENHKNHQQQQQYQQTNKSHQKESVESKRERKAAKTLAIITGVFVICWLPFFINALLSPLSRAYQEFVPNFVTDFFLWLGYINSCVNPIIYTIFSPDFRTAFKRMLLGKKRTNKAGWSAKAARV</sequence>
<organism evidence="15">
    <name type="scientific">Dermatophagoides farinae</name>
    <name type="common">American house dust mite</name>
    <dbReference type="NCBI Taxonomy" id="6954"/>
    <lineage>
        <taxon>Eukaryota</taxon>
        <taxon>Metazoa</taxon>
        <taxon>Ecdysozoa</taxon>
        <taxon>Arthropoda</taxon>
        <taxon>Chelicerata</taxon>
        <taxon>Arachnida</taxon>
        <taxon>Acari</taxon>
        <taxon>Acariformes</taxon>
        <taxon>Sarcoptiformes</taxon>
        <taxon>Astigmata</taxon>
        <taxon>Psoroptidia</taxon>
        <taxon>Analgoidea</taxon>
        <taxon>Pyroglyphidae</taxon>
        <taxon>Dermatophagoidinae</taxon>
        <taxon>Dermatophagoides</taxon>
    </lineage>
</organism>
<feature type="compositionally biased region" description="Low complexity" evidence="12">
    <location>
        <begin position="450"/>
        <end position="462"/>
    </location>
</feature>
<dbReference type="CDD" id="cd15331">
    <property type="entry name" value="7tmA_5-HT1A_invertebrates"/>
    <property type="match status" value="1"/>
</dbReference>
<dbReference type="InterPro" id="IPR000276">
    <property type="entry name" value="GPCR_Rhodpsn"/>
</dbReference>
<dbReference type="PROSITE" id="PS50262">
    <property type="entry name" value="G_PROTEIN_RECEP_F1_2"/>
    <property type="match status" value="1"/>
</dbReference>
<feature type="compositionally biased region" description="Polar residues" evidence="12">
    <location>
        <begin position="463"/>
        <end position="476"/>
    </location>
</feature>
<dbReference type="Proteomes" id="UP000828236">
    <property type="component" value="Unassembled WGS sequence"/>
</dbReference>
<reference evidence="15" key="1">
    <citation type="submission" date="2020-06" db="EMBL/GenBank/DDBJ databases">
        <authorList>
            <person name="Ji K."/>
            <person name="Li J."/>
        </authorList>
    </citation>
    <scope>NUCLEOTIDE SEQUENCE</scope>
    <source>
        <strain evidence="15">JKM2019</strain>
        <tissue evidence="15">Whole body</tissue>
    </source>
</reference>
<feature type="region of interest" description="Disordered" evidence="12">
    <location>
        <begin position="314"/>
        <end position="340"/>
    </location>
</feature>
<comment type="caution">
    <text evidence="15">The sequence shown here is derived from an EMBL/GenBank/DDBJ whole genome shotgun (WGS) entry which is preliminary data.</text>
</comment>
<feature type="transmembrane region" description="Helical" evidence="13">
    <location>
        <begin position="1067"/>
        <end position="1085"/>
    </location>
</feature>
<evidence type="ECO:0000256" key="3">
    <source>
        <dbReference type="ARBA" id="ARBA00022475"/>
    </source>
</evidence>
<evidence type="ECO:0000256" key="9">
    <source>
        <dbReference type="ARBA" id="ARBA00023170"/>
    </source>
</evidence>
<evidence type="ECO:0000259" key="14">
    <source>
        <dbReference type="PROSITE" id="PS50262"/>
    </source>
</evidence>
<keyword evidence="8" id="KW-1015">Disulfide bond</keyword>
<gene>
    <name evidence="15" type="ORF">HUG17_1155</name>
</gene>
<feature type="region of interest" description="Disordered" evidence="12">
    <location>
        <begin position="386"/>
        <end position="494"/>
    </location>
</feature>
<dbReference type="SUPFAM" id="SSF81321">
    <property type="entry name" value="Family A G protein-coupled receptor-like"/>
    <property type="match status" value="2"/>
</dbReference>
<keyword evidence="7 13" id="KW-0472">Membrane</keyword>
<feature type="region of interest" description="Disordered" evidence="12">
    <location>
        <begin position="946"/>
        <end position="995"/>
    </location>
</feature>
<keyword evidence="4 11" id="KW-0812">Transmembrane</keyword>
<reference evidence="15" key="2">
    <citation type="journal article" date="2021" name="World Allergy Organ. J.">
        <title>Chromosome-level assembly of Dermatophagoides farinae genome and transcriptome reveals two novel allergens Der f 37 and Der f 39.</title>
        <authorList>
            <person name="Chen J."/>
            <person name="Cai Z."/>
            <person name="Fan D."/>
            <person name="Hu J."/>
            <person name="Hou Y."/>
            <person name="He Y."/>
            <person name="Zhang Z."/>
            <person name="Zhao Z."/>
            <person name="Gao P."/>
            <person name="Hu W."/>
            <person name="Sun J."/>
            <person name="Li J."/>
            <person name="Ji K."/>
        </authorList>
    </citation>
    <scope>NUCLEOTIDE SEQUENCE</scope>
    <source>
        <strain evidence="15">JKM2019</strain>
    </source>
</reference>
<feature type="transmembrane region" description="Helical" evidence="13">
    <location>
        <begin position="100"/>
        <end position="125"/>
    </location>
</feature>
<feature type="compositionally biased region" description="Low complexity" evidence="12">
    <location>
        <begin position="835"/>
        <end position="845"/>
    </location>
</feature>
<protein>
    <submittedName>
        <fullName evidence="15">5-hydroxytryptamine receptor-like</fullName>
    </submittedName>
</protein>
<feature type="transmembrane region" description="Helical" evidence="13">
    <location>
        <begin position="258"/>
        <end position="281"/>
    </location>
</feature>
<keyword evidence="10 11" id="KW-0807">Transducer</keyword>
<evidence type="ECO:0000256" key="8">
    <source>
        <dbReference type="ARBA" id="ARBA00023157"/>
    </source>
</evidence>
<feature type="compositionally biased region" description="Basic residues" evidence="12">
    <location>
        <begin position="1024"/>
        <end position="1037"/>
    </location>
</feature>
<dbReference type="GO" id="GO:0071880">
    <property type="term" value="P:adenylate cyclase-activating adrenergic receptor signaling pathway"/>
    <property type="evidence" value="ECO:0007669"/>
    <property type="project" value="TreeGrafter"/>
</dbReference>
<evidence type="ECO:0000256" key="13">
    <source>
        <dbReference type="SAM" id="Phobius"/>
    </source>
</evidence>
<dbReference type="GO" id="GO:0005886">
    <property type="term" value="C:plasma membrane"/>
    <property type="evidence" value="ECO:0007669"/>
    <property type="project" value="UniProtKB-SubCell"/>
</dbReference>
<feature type="compositionally biased region" description="Polar residues" evidence="12">
    <location>
        <begin position="388"/>
        <end position="398"/>
    </location>
</feature>
<feature type="region of interest" description="Disordered" evidence="12">
    <location>
        <begin position="799"/>
        <end position="819"/>
    </location>
</feature>
<evidence type="ECO:0000256" key="7">
    <source>
        <dbReference type="ARBA" id="ARBA00023136"/>
    </source>
</evidence>
<dbReference type="AlphaFoldDB" id="A0A9D4P7X9"/>
<keyword evidence="6 11" id="KW-0297">G-protein coupled receptor</keyword>
<keyword evidence="3" id="KW-1003">Cell membrane</keyword>
<dbReference type="GO" id="GO:0004993">
    <property type="term" value="F:G protein-coupled serotonin receptor activity"/>
    <property type="evidence" value="ECO:0007669"/>
    <property type="project" value="UniProtKB-ARBA"/>
</dbReference>
<accession>A0A9D4P7X9</accession>
<feature type="compositionally biased region" description="Basic and acidic residues" evidence="12">
    <location>
        <begin position="1050"/>
        <end position="1059"/>
    </location>
</feature>
<feature type="compositionally biased region" description="Low complexity" evidence="12">
    <location>
        <begin position="422"/>
        <end position="431"/>
    </location>
</feature>
<dbReference type="Pfam" id="PF00001">
    <property type="entry name" value="7tm_1"/>
    <property type="match status" value="2"/>
</dbReference>
<dbReference type="EMBL" id="SDOV01000001">
    <property type="protein sequence ID" value="KAH7645617.1"/>
    <property type="molecule type" value="Genomic_DNA"/>
</dbReference>
<dbReference type="GO" id="GO:0043410">
    <property type="term" value="P:positive regulation of MAPK cascade"/>
    <property type="evidence" value="ECO:0007669"/>
    <property type="project" value="TreeGrafter"/>
</dbReference>
<feature type="compositionally biased region" description="Low complexity" evidence="12">
    <location>
        <begin position="956"/>
        <end position="977"/>
    </location>
</feature>
<dbReference type="PANTHER" id="PTHR24248">
    <property type="entry name" value="ADRENERGIC RECEPTOR-RELATED G-PROTEIN COUPLED RECEPTOR"/>
    <property type="match status" value="1"/>
</dbReference>
<dbReference type="FunFam" id="1.20.1070.10:FF:000375">
    <property type="entry name" value="5-hydroxytryptamine (serotonin) receptor 1Fa"/>
    <property type="match status" value="1"/>
</dbReference>
<dbReference type="PROSITE" id="PS00237">
    <property type="entry name" value="G_PROTEIN_RECEP_F1_1"/>
    <property type="match status" value="1"/>
</dbReference>
<feature type="compositionally biased region" description="Polar residues" evidence="12">
    <location>
        <begin position="325"/>
        <end position="337"/>
    </location>
</feature>
<feature type="transmembrane region" description="Helical" evidence="13">
    <location>
        <begin position="216"/>
        <end position="238"/>
    </location>
</feature>
<keyword evidence="9 11" id="KW-0675">Receptor</keyword>
<evidence type="ECO:0000256" key="12">
    <source>
        <dbReference type="SAM" id="MobiDB-lite"/>
    </source>
</evidence>
<evidence type="ECO:0000256" key="5">
    <source>
        <dbReference type="ARBA" id="ARBA00022989"/>
    </source>
</evidence>
<feature type="transmembrane region" description="Helical" evidence="13">
    <location>
        <begin position="137"/>
        <end position="162"/>
    </location>
</feature>
<keyword evidence="5 13" id="KW-1133">Transmembrane helix</keyword>
<dbReference type="PANTHER" id="PTHR24248:SF199">
    <property type="entry name" value="IP13425P-RELATED"/>
    <property type="match status" value="1"/>
</dbReference>
<evidence type="ECO:0000256" key="2">
    <source>
        <dbReference type="ARBA" id="ARBA00010663"/>
    </source>
</evidence>
<evidence type="ECO:0000256" key="4">
    <source>
        <dbReference type="ARBA" id="ARBA00022692"/>
    </source>
</evidence>
<dbReference type="PRINTS" id="PR00237">
    <property type="entry name" value="GPCRRHODOPSN"/>
</dbReference>
<dbReference type="InterPro" id="IPR017452">
    <property type="entry name" value="GPCR_Rhodpsn_7TM"/>
</dbReference>
<feature type="region of interest" description="Disordered" evidence="12">
    <location>
        <begin position="1024"/>
        <end position="1059"/>
    </location>
</feature>